<keyword evidence="1" id="KW-0812">Transmembrane</keyword>
<keyword evidence="1" id="KW-0472">Membrane</keyword>
<keyword evidence="1" id="KW-1133">Transmembrane helix</keyword>
<dbReference type="EMBL" id="JACOPK010000001">
    <property type="protein sequence ID" value="MBC5694496.1"/>
    <property type="molecule type" value="Genomic_DNA"/>
</dbReference>
<feature type="transmembrane region" description="Helical" evidence="1">
    <location>
        <begin position="43"/>
        <end position="65"/>
    </location>
</feature>
<reference evidence="2 3" key="1">
    <citation type="submission" date="2020-08" db="EMBL/GenBank/DDBJ databases">
        <title>Genome public.</title>
        <authorList>
            <person name="Liu C."/>
            <person name="Sun Q."/>
        </authorList>
    </citation>
    <scope>NUCLEOTIDE SEQUENCE [LARGE SCALE GENOMIC DNA]</scope>
    <source>
        <strain evidence="2 3">M2</strain>
    </source>
</reference>
<dbReference type="NCBIfam" id="TIGR02893">
    <property type="entry name" value="spore_yabQ"/>
    <property type="match status" value="1"/>
</dbReference>
<sequence length="160" mass="17523">MMTADINREQLILLAQCVLFGAGAGLCYDVFRAARRVLCPGRAGETACDALFCVLMLAAAFRFAIVNAAGQWRLFVLLGACAGGALWQGCLSAAALPLFLGAAAALRAAAHRAGRGIQWCFQWASAEKIREIRKKVCKTPFHFSRKRYKIKSKSVQRQER</sequence>
<accession>A0ABR7GJK7</accession>
<dbReference type="Proteomes" id="UP000641741">
    <property type="component" value="Unassembled WGS sequence"/>
</dbReference>
<proteinExistence type="predicted"/>
<evidence type="ECO:0000256" key="1">
    <source>
        <dbReference type="SAM" id="Phobius"/>
    </source>
</evidence>
<feature type="transmembrane region" description="Helical" evidence="1">
    <location>
        <begin position="12"/>
        <end position="31"/>
    </location>
</feature>
<evidence type="ECO:0000313" key="3">
    <source>
        <dbReference type="Proteomes" id="UP000641741"/>
    </source>
</evidence>
<evidence type="ECO:0000313" key="2">
    <source>
        <dbReference type="EMBL" id="MBC5694496.1"/>
    </source>
</evidence>
<protein>
    <submittedName>
        <fullName evidence="2">Spore cortex biosynthesis protein YabQ</fullName>
    </submittedName>
</protein>
<dbReference type="Pfam" id="PF09578">
    <property type="entry name" value="Spore_YabQ"/>
    <property type="match status" value="1"/>
</dbReference>
<gene>
    <name evidence="2" type="ORF">H8S02_00795</name>
</gene>
<feature type="transmembrane region" description="Helical" evidence="1">
    <location>
        <begin position="85"/>
        <end position="106"/>
    </location>
</feature>
<keyword evidence="3" id="KW-1185">Reference proteome</keyword>
<dbReference type="InterPro" id="IPR019074">
    <property type="entry name" value="YabQ"/>
</dbReference>
<dbReference type="RefSeq" id="WP_186968798.1">
    <property type="nucleotide sequence ID" value="NZ_JACOPK010000001.1"/>
</dbReference>
<name>A0ABR7GJK7_9FIRM</name>
<organism evidence="2 3">
    <name type="scientific">Agathobaculum hominis</name>
    <dbReference type="NCBI Taxonomy" id="2763014"/>
    <lineage>
        <taxon>Bacteria</taxon>
        <taxon>Bacillati</taxon>
        <taxon>Bacillota</taxon>
        <taxon>Clostridia</taxon>
        <taxon>Eubacteriales</taxon>
        <taxon>Butyricicoccaceae</taxon>
        <taxon>Agathobaculum</taxon>
    </lineage>
</organism>
<comment type="caution">
    <text evidence="2">The sequence shown here is derived from an EMBL/GenBank/DDBJ whole genome shotgun (WGS) entry which is preliminary data.</text>
</comment>